<feature type="region of interest" description="Disordered" evidence="2">
    <location>
        <begin position="62"/>
        <end position="85"/>
    </location>
</feature>
<reference evidence="3" key="1">
    <citation type="submission" date="2020-06" db="EMBL/GenBank/DDBJ databases">
        <title>WGS assembly of Ceratodon purpureus strain R40.</title>
        <authorList>
            <person name="Carey S.B."/>
            <person name="Jenkins J."/>
            <person name="Shu S."/>
            <person name="Lovell J.T."/>
            <person name="Sreedasyam A."/>
            <person name="Maumus F."/>
            <person name="Tiley G.P."/>
            <person name="Fernandez-Pozo N."/>
            <person name="Barry K."/>
            <person name="Chen C."/>
            <person name="Wang M."/>
            <person name="Lipzen A."/>
            <person name="Daum C."/>
            <person name="Saski C.A."/>
            <person name="Payton A.C."/>
            <person name="Mcbreen J.C."/>
            <person name="Conrad R.E."/>
            <person name="Kollar L.M."/>
            <person name="Olsson S."/>
            <person name="Huttunen S."/>
            <person name="Landis J.B."/>
            <person name="Wickett N.J."/>
            <person name="Johnson M.G."/>
            <person name="Rensing S.A."/>
            <person name="Grimwood J."/>
            <person name="Schmutz J."/>
            <person name="Mcdaniel S.F."/>
        </authorList>
    </citation>
    <scope>NUCLEOTIDE SEQUENCE</scope>
    <source>
        <strain evidence="3">R40</strain>
    </source>
</reference>
<feature type="region of interest" description="Disordered" evidence="2">
    <location>
        <begin position="964"/>
        <end position="996"/>
    </location>
</feature>
<dbReference type="EMBL" id="CM026425">
    <property type="protein sequence ID" value="KAG0575621.1"/>
    <property type="molecule type" value="Genomic_DNA"/>
</dbReference>
<evidence type="ECO:0000256" key="1">
    <source>
        <dbReference type="SAM" id="Coils"/>
    </source>
</evidence>
<keyword evidence="1" id="KW-0175">Coiled coil</keyword>
<feature type="region of interest" description="Disordered" evidence="2">
    <location>
        <begin position="101"/>
        <end position="120"/>
    </location>
</feature>
<feature type="compositionally biased region" description="Basic and acidic residues" evidence="2">
    <location>
        <begin position="824"/>
        <end position="840"/>
    </location>
</feature>
<protein>
    <submittedName>
        <fullName evidence="3">Uncharacterized protein</fullName>
    </submittedName>
</protein>
<dbReference type="PANTHER" id="PTHR35507">
    <property type="entry name" value="OS09G0488600 PROTEIN"/>
    <property type="match status" value="1"/>
</dbReference>
<feature type="compositionally biased region" description="Polar residues" evidence="2">
    <location>
        <begin position="929"/>
        <end position="939"/>
    </location>
</feature>
<organism evidence="3 4">
    <name type="scientific">Ceratodon purpureus</name>
    <name type="common">Fire moss</name>
    <name type="synonym">Dicranum purpureum</name>
    <dbReference type="NCBI Taxonomy" id="3225"/>
    <lineage>
        <taxon>Eukaryota</taxon>
        <taxon>Viridiplantae</taxon>
        <taxon>Streptophyta</taxon>
        <taxon>Embryophyta</taxon>
        <taxon>Bryophyta</taxon>
        <taxon>Bryophytina</taxon>
        <taxon>Bryopsida</taxon>
        <taxon>Dicranidae</taxon>
        <taxon>Pseudoditrichales</taxon>
        <taxon>Ditrichaceae</taxon>
        <taxon>Ceratodon</taxon>
    </lineage>
</organism>
<evidence type="ECO:0000313" key="4">
    <source>
        <dbReference type="Proteomes" id="UP000822688"/>
    </source>
</evidence>
<feature type="region of interest" description="Disordered" evidence="2">
    <location>
        <begin position="742"/>
        <end position="795"/>
    </location>
</feature>
<comment type="caution">
    <text evidence="3">The sequence shown here is derived from an EMBL/GenBank/DDBJ whole genome shotgun (WGS) entry which is preliminary data.</text>
</comment>
<feature type="region of interest" description="Disordered" evidence="2">
    <location>
        <begin position="824"/>
        <end position="854"/>
    </location>
</feature>
<dbReference type="Proteomes" id="UP000822688">
    <property type="component" value="Chromosome 5"/>
</dbReference>
<dbReference type="PANTHER" id="PTHR35507:SF1">
    <property type="entry name" value="TMF_TATA_BD DOMAIN-CONTAINING PROTEIN"/>
    <property type="match status" value="1"/>
</dbReference>
<dbReference type="AlphaFoldDB" id="A0A8T0HY76"/>
<sequence>MSRSEERVESIPLMKMMHLMVHRRQAPEKKTSSSVNETLNDGLVTFALDRQELETYKPQQILKHPPRRTFRYPESDGPSSPRNIGEEAVRRADFEQALREAANSANGDGDGDDWSSSGNRRNRKQLHRICLGPTLSTSLSFHETRNAAPLPEKLMADDSTGKFAYISLDGRLINAELATSARSIGGTLGAEEAQAWEDFVPMQRILIVAVSAAAAAAAKHRNRDEIDRLLRTVEKRENELFSLRQELNELYKHTNTSANDPGPFEVPESLSVRGSPKTPIQEQPPVLNDNFNGDNIRVNLNLQEAWSSSKPHLVSELRVQGENDESQLPRDSPDALLVESSPCRSESFSSSALRDEARAKEEAKWYVNPMVESSEDFYNISTPERKNSMFSVCNPAVRGTFEWEVLRSSFASRAQVDPSAGLSPLVDSTLTTTQMTVSDSSYRTRSQRVEDDEAVHKEQVVMGALCAAVILDLRKRILSVLDKEASMVMAALDNNVRDAKSQLESMHLAVASCWNASMLKALAALSLSPSEFDCWLLNKAEGACALNDTSSIEGSIVAWSQYLEKNGAPSVGAEKRSPNKFNLVESRALLSGADKWLAPLAYPRFDGLNEGRSIGVLSGGLACSRDLSEDSTDQLLGESDKTTAKVQGCEDVAVLVKQLESKEVEVEDLKKDQQTLLEAKNKEIEELKEDFRRRDAELDKRLAAVETTKADSADRLAMLEEICKEKDSALSNMKQDIQALESKVQKSRVYQSPVTQRGRRYSTSSTPSSSSGNGTSQKQRFSDRHVPSAPSSDRIHEHIGRFKKEVPSNKNPLPYINTQRHEELTDDGRSEHGYDQETSHDYSSPPGSTIGDDCSVTSLAFSETEKSASSDLRRAVTSTATSGRSLTRTQSNKNFTLATSGSKPVSGEKYSSKPLQRNYSGEIKKVPNSPRTSLGSSNLRGMGSVVANHRRASSLDMNFKTISGPTLETSGLSVGTSDCGSPNSQENSVMKRKRWV</sequence>
<gene>
    <name evidence="3" type="ORF">KC19_5G017700</name>
</gene>
<proteinExistence type="predicted"/>
<feature type="compositionally biased region" description="Low complexity" evidence="2">
    <location>
        <begin position="761"/>
        <end position="776"/>
    </location>
</feature>
<keyword evidence="4" id="KW-1185">Reference proteome</keyword>
<name>A0A8T0HY76_CERPU</name>
<accession>A0A8T0HY76</accession>
<feature type="compositionally biased region" description="Polar residues" evidence="2">
    <location>
        <begin position="964"/>
        <end position="988"/>
    </location>
</feature>
<evidence type="ECO:0000256" key="2">
    <source>
        <dbReference type="SAM" id="MobiDB-lite"/>
    </source>
</evidence>
<evidence type="ECO:0000313" key="3">
    <source>
        <dbReference type="EMBL" id="KAG0575621.1"/>
    </source>
</evidence>
<feature type="coiled-coil region" evidence="1">
    <location>
        <begin position="219"/>
        <end position="253"/>
    </location>
</feature>
<feature type="region of interest" description="Disordered" evidence="2">
    <location>
        <begin position="896"/>
        <end position="941"/>
    </location>
</feature>
<feature type="region of interest" description="Disordered" evidence="2">
    <location>
        <begin position="254"/>
        <end position="290"/>
    </location>
</feature>